<organism evidence="2 3">
    <name type="scientific">Fusarium oligoseptatum</name>
    <dbReference type="NCBI Taxonomy" id="2604345"/>
    <lineage>
        <taxon>Eukaryota</taxon>
        <taxon>Fungi</taxon>
        <taxon>Dikarya</taxon>
        <taxon>Ascomycota</taxon>
        <taxon>Pezizomycotina</taxon>
        <taxon>Sordariomycetes</taxon>
        <taxon>Hypocreomycetidae</taxon>
        <taxon>Hypocreales</taxon>
        <taxon>Nectriaceae</taxon>
        <taxon>Fusarium</taxon>
        <taxon>Fusarium solani species complex</taxon>
    </lineage>
</organism>
<accession>A0A428RI44</accession>
<dbReference type="AlphaFoldDB" id="A0A428RI44"/>
<evidence type="ECO:0000313" key="3">
    <source>
        <dbReference type="Proteomes" id="UP000287144"/>
    </source>
</evidence>
<comment type="caution">
    <text evidence="2">The sequence shown here is derived from an EMBL/GenBank/DDBJ whole genome shotgun (WGS) entry which is preliminary data.</text>
</comment>
<dbReference type="Proteomes" id="UP000287144">
    <property type="component" value="Unassembled WGS sequence"/>
</dbReference>
<dbReference type="EMBL" id="NKCK01000834">
    <property type="protein sequence ID" value="RSL77201.1"/>
    <property type="molecule type" value="Genomic_DNA"/>
</dbReference>
<feature type="region of interest" description="Disordered" evidence="1">
    <location>
        <begin position="47"/>
        <end position="70"/>
    </location>
</feature>
<protein>
    <submittedName>
        <fullName evidence="2">Uncharacterized protein</fullName>
    </submittedName>
</protein>
<proteinExistence type="predicted"/>
<feature type="compositionally biased region" description="Basic and acidic residues" evidence="1">
    <location>
        <begin position="47"/>
        <end position="61"/>
    </location>
</feature>
<gene>
    <name evidence="2" type="ORF">CEP52_017735</name>
</gene>
<evidence type="ECO:0000256" key="1">
    <source>
        <dbReference type="SAM" id="MobiDB-lite"/>
    </source>
</evidence>
<sequence>MASTQDLELQQSLQQQLQLLQPLLQQLLQRFKSLSENVPPARHEASILIPRPHEQETHENKSNPLLATAS</sequence>
<reference evidence="2 3" key="1">
    <citation type="submission" date="2017-06" db="EMBL/GenBank/DDBJ databases">
        <title>Comparative genomic analysis of Ambrosia Fusariam Clade fungi.</title>
        <authorList>
            <person name="Stajich J.E."/>
            <person name="Carrillo J."/>
            <person name="Kijimoto T."/>
            <person name="Eskalen A."/>
            <person name="O'Donnell K."/>
            <person name="Kasson M."/>
        </authorList>
    </citation>
    <scope>NUCLEOTIDE SEQUENCE [LARGE SCALE GENOMIC DNA]</scope>
    <source>
        <strain evidence="2 3">NRRL62579</strain>
    </source>
</reference>
<name>A0A428RI44_9HYPO</name>
<keyword evidence="3" id="KW-1185">Reference proteome</keyword>
<evidence type="ECO:0000313" key="2">
    <source>
        <dbReference type="EMBL" id="RSL77201.1"/>
    </source>
</evidence>